<dbReference type="EMBL" id="CYGV01001512">
    <property type="protein sequence ID" value="CUA75194.1"/>
    <property type="molecule type" value="Genomic_DNA"/>
</dbReference>
<evidence type="ECO:0000256" key="1">
    <source>
        <dbReference type="SAM" id="MobiDB-lite"/>
    </source>
</evidence>
<accession>A0A0K6G9Z8</accession>
<name>A0A0K6G9Z8_9AGAM</name>
<dbReference type="AlphaFoldDB" id="A0A0K6G9Z8"/>
<dbReference type="Proteomes" id="UP000044841">
    <property type="component" value="Unassembled WGS sequence"/>
</dbReference>
<keyword evidence="3" id="KW-1185">Reference proteome</keyword>
<evidence type="ECO:0000313" key="2">
    <source>
        <dbReference type="EMBL" id="CUA75194.1"/>
    </source>
</evidence>
<reference evidence="2 3" key="1">
    <citation type="submission" date="2015-07" db="EMBL/GenBank/DDBJ databases">
        <authorList>
            <person name="Noorani M."/>
        </authorList>
    </citation>
    <scope>NUCLEOTIDE SEQUENCE [LARGE SCALE GENOMIC DNA]</scope>
    <source>
        <strain evidence="2">BBA 69670</strain>
    </source>
</reference>
<organism evidence="2 3">
    <name type="scientific">Rhizoctonia solani</name>
    <dbReference type="NCBI Taxonomy" id="456999"/>
    <lineage>
        <taxon>Eukaryota</taxon>
        <taxon>Fungi</taxon>
        <taxon>Dikarya</taxon>
        <taxon>Basidiomycota</taxon>
        <taxon>Agaricomycotina</taxon>
        <taxon>Agaricomycetes</taxon>
        <taxon>Cantharellales</taxon>
        <taxon>Ceratobasidiaceae</taxon>
        <taxon>Rhizoctonia</taxon>
    </lineage>
</organism>
<evidence type="ECO:0000313" key="3">
    <source>
        <dbReference type="Proteomes" id="UP000044841"/>
    </source>
</evidence>
<sequence>MSQYYILSGRPVPGKNQAPAVRDALSNATSRKQRRKKGKGGLAEMTTLEFVGSSREPCGERTDDRRSTPSN</sequence>
<feature type="compositionally biased region" description="Basic and acidic residues" evidence="1">
    <location>
        <begin position="57"/>
        <end position="71"/>
    </location>
</feature>
<proteinExistence type="predicted"/>
<protein>
    <submittedName>
        <fullName evidence="2">Uncharacterized protein</fullName>
    </submittedName>
</protein>
<feature type="region of interest" description="Disordered" evidence="1">
    <location>
        <begin position="1"/>
        <end position="71"/>
    </location>
</feature>
<gene>
    <name evidence="2" type="ORF">RSOLAG22IIIB_05759</name>
</gene>